<dbReference type="PANTHER" id="PTHR48086:SF3">
    <property type="entry name" value="SODIUM_PROLINE SYMPORTER"/>
    <property type="match status" value="1"/>
</dbReference>
<dbReference type="AlphaFoldDB" id="A0A415DYK1"/>
<feature type="transmembrane region" description="Helical" evidence="14">
    <location>
        <begin position="378"/>
        <end position="397"/>
    </location>
</feature>
<dbReference type="EMBL" id="QRMS01000004">
    <property type="protein sequence ID" value="RHJ85916.1"/>
    <property type="molecule type" value="Genomic_DNA"/>
</dbReference>
<keyword evidence="5 14" id="KW-0812">Transmembrane</keyword>
<gene>
    <name evidence="15" type="ORF">DW099_13800</name>
</gene>
<evidence type="ECO:0000313" key="16">
    <source>
        <dbReference type="Proteomes" id="UP000284841"/>
    </source>
</evidence>
<evidence type="ECO:0000256" key="14">
    <source>
        <dbReference type="SAM" id="Phobius"/>
    </source>
</evidence>
<evidence type="ECO:0000256" key="2">
    <source>
        <dbReference type="ARBA" id="ARBA00006434"/>
    </source>
</evidence>
<dbReference type="Pfam" id="PF00474">
    <property type="entry name" value="SSF"/>
    <property type="match status" value="1"/>
</dbReference>
<organism evidence="15 16">
    <name type="scientific">Emergencia timonensis</name>
    <dbReference type="NCBI Taxonomy" id="1776384"/>
    <lineage>
        <taxon>Bacteria</taxon>
        <taxon>Bacillati</taxon>
        <taxon>Bacillota</taxon>
        <taxon>Clostridia</taxon>
        <taxon>Peptostreptococcales</taxon>
        <taxon>Anaerovoracaceae</taxon>
        <taxon>Emergencia</taxon>
    </lineage>
</organism>
<evidence type="ECO:0000256" key="5">
    <source>
        <dbReference type="ARBA" id="ARBA00022692"/>
    </source>
</evidence>
<dbReference type="RefSeq" id="WP_118336086.1">
    <property type="nucleotide sequence ID" value="NZ_AP025567.1"/>
</dbReference>
<evidence type="ECO:0000256" key="8">
    <source>
        <dbReference type="ARBA" id="ARBA00023053"/>
    </source>
</evidence>
<reference evidence="15 16" key="1">
    <citation type="submission" date="2018-08" db="EMBL/GenBank/DDBJ databases">
        <title>A genome reference for cultivated species of the human gut microbiota.</title>
        <authorList>
            <person name="Zou Y."/>
            <person name="Xue W."/>
            <person name="Luo G."/>
        </authorList>
    </citation>
    <scope>NUCLEOTIDE SEQUENCE [LARGE SCALE GENOMIC DNA]</scope>
    <source>
        <strain evidence="15 16">AM07-24</strain>
    </source>
</reference>
<dbReference type="PANTHER" id="PTHR48086">
    <property type="entry name" value="SODIUM/PROLINE SYMPORTER-RELATED"/>
    <property type="match status" value="1"/>
</dbReference>
<dbReference type="PROSITE" id="PS50283">
    <property type="entry name" value="NA_SOLUT_SYMP_3"/>
    <property type="match status" value="1"/>
</dbReference>
<dbReference type="InterPro" id="IPR001734">
    <property type="entry name" value="Na/solute_symporter"/>
</dbReference>
<dbReference type="GO" id="GO:0006814">
    <property type="term" value="P:sodium ion transport"/>
    <property type="evidence" value="ECO:0007669"/>
    <property type="project" value="UniProtKB-KW"/>
</dbReference>
<feature type="transmembrane region" description="Helical" evidence="14">
    <location>
        <begin position="125"/>
        <end position="143"/>
    </location>
</feature>
<evidence type="ECO:0000256" key="9">
    <source>
        <dbReference type="ARBA" id="ARBA00023065"/>
    </source>
</evidence>
<feature type="transmembrane region" description="Helical" evidence="14">
    <location>
        <begin position="6"/>
        <end position="28"/>
    </location>
</feature>
<feature type="transmembrane region" description="Helical" evidence="14">
    <location>
        <begin position="409"/>
        <end position="425"/>
    </location>
</feature>
<dbReference type="STRING" id="1776384.GCA_900086585_01985"/>
<comment type="subcellular location">
    <subcellularLocation>
        <location evidence="1">Cell membrane</location>
        <topology evidence="1">Multi-pass membrane protein</topology>
    </subcellularLocation>
</comment>
<keyword evidence="10 14" id="KW-0472">Membrane</keyword>
<feature type="transmembrane region" description="Helical" evidence="14">
    <location>
        <begin position="432"/>
        <end position="454"/>
    </location>
</feature>
<feature type="transmembrane region" description="Helical" evidence="14">
    <location>
        <begin position="278"/>
        <end position="300"/>
    </location>
</feature>
<comment type="caution">
    <text evidence="15">The sequence shown here is derived from an EMBL/GenBank/DDBJ whole genome shotgun (WGS) entry which is preliminary data.</text>
</comment>
<comment type="catalytic activity">
    <reaction evidence="12">
        <text>L-proline(in) + Na(+)(in) = L-proline(out) + Na(+)(out)</text>
        <dbReference type="Rhea" id="RHEA:28967"/>
        <dbReference type="ChEBI" id="CHEBI:29101"/>
        <dbReference type="ChEBI" id="CHEBI:60039"/>
    </reaction>
</comment>
<feature type="transmembrane region" description="Helical" evidence="14">
    <location>
        <begin position="75"/>
        <end position="96"/>
    </location>
</feature>
<dbReference type="GO" id="GO:0005886">
    <property type="term" value="C:plasma membrane"/>
    <property type="evidence" value="ECO:0007669"/>
    <property type="project" value="UniProtKB-SubCell"/>
</dbReference>
<feature type="transmembrane region" description="Helical" evidence="14">
    <location>
        <begin position="49"/>
        <end position="69"/>
    </location>
</feature>
<evidence type="ECO:0000256" key="4">
    <source>
        <dbReference type="ARBA" id="ARBA00022475"/>
    </source>
</evidence>
<evidence type="ECO:0000256" key="10">
    <source>
        <dbReference type="ARBA" id="ARBA00023136"/>
    </source>
</evidence>
<evidence type="ECO:0000256" key="1">
    <source>
        <dbReference type="ARBA" id="ARBA00004651"/>
    </source>
</evidence>
<evidence type="ECO:0000256" key="13">
    <source>
        <dbReference type="RuleBase" id="RU362091"/>
    </source>
</evidence>
<evidence type="ECO:0000256" key="3">
    <source>
        <dbReference type="ARBA" id="ARBA00022448"/>
    </source>
</evidence>
<keyword evidence="7 14" id="KW-1133">Transmembrane helix</keyword>
<feature type="transmembrane region" description="Helical" evidence="14">
    <location>
        <begin position="460"/>
        <end position="477"/>
    </location>
</feature>
<evidence type="ECO:0000313" key="15">
    <source>
        <dbReference type="EMBL" id="RHJ85916.1"/>
    </source>
</evidence>
<sequence length="484" mass="53729">MIVGGSDQVLIVVLFYFLITMIVGLLPFGKKRVDSLDNFHSATKGISDWCFVFCVLSTIYTSSTWTGWVPLTTQIGIYGIYTTVYIAIAAFLYGIISPKVYDNAKESSIFSLGGYLEHRLHSHGINIFVSIVSIVVGGIWIVMELKSLGIIICAAFNYSINFVSAVIMGLLVIVVYIIWGGMESAVWSACLHGIIMIFGGIIISIMLVVYQYGSLSDFLLILKNNADIVELNYHNFSKMGDFPQWISNAIVSALGMVCLPQIFSRMVMGKSEQSQKKIAKWIGISALWCLSFVLIGYVAMIEDLQVTQSSNLIFEIMALSDHTWILYLTYIVMMAAAMGTLDITLFSLSTIIITTFVSDSKILESRYNKKKKYTYVTLSRIVIVIVAMLCMIIAIVLDDNLTDMAINSYQYICQIFPTLMYAAFSKNKNTRVAFFAMGSGFLVTVVLEISAISLIMTSGVWGLIVNSIIIIANCIAAKRKRSHL</sequence>
<keyword evidence="9" id="KW-0406">Ion transport</keyword>
<keyword evidence="6" id="KW-0769">Symport</keyword>
<evidence type="ECO:0000256" key="12">
    <source>
        <dbReference type="ARBA" id="ARBA00033708"/>
    </source>
</evidence>
<dbReference type="InterPro" id="IPR038377">
    <property type="entry name" value="Na/Glc_symporter_sf"/>
</dbReference>
<keyword evidence="11" id="KW-0739">Sodium transport</keyword>
<evidence type="ECO:0000256" key="7">
    <source>
        <dbReference type="ARBA" id="ARBA00022989"/>
    </source>
</evidence>
<feature type="transmembrane region" description="Helical" evidence="14">
    <location>
        <begin position="245"/>
        <end position="266"/>
    </location>
</feature>
<feature type="transmembrane region" description="Helical" evidence="14">
    <location>
        <begin position="324"/>
        <end position="357"/>
    </location>
</feature>
<name>A0A415DYK1_9FIRM</name>
<comment type="similarity">
    <text evidence="2 13">Belongs to the sodium:solute symporter (SSF) (TC 2.A.21) family.</text>
</comment>
<dbReference type="Gene3D" id="1.20.1730.10">
    <property type="entry name" value="Sodium/glucose cotransporter"/>
    <property type="match status" value="1"/>
</dbReference>
<dbReference type="Proteomes" id="UP000284841">
    <property type="component" value="Unassembled WGS sequence"/>
</dbReference>
<feature type="transmembrane region" description="Helical" evidence="14">
    <location>
        <begin position="149"/>
        <end position="179"/>
    </location>
</feature>
<keyword evidence="16" id="KW-1185">Reference proteome</keyword>
<proteinExistence type="inferred from homology"/>
<protein>
    <recommendedName>
        <fullName evidence="17">Sodium:solute symporter family protein</fullName>
    </recommendedName>
</protein>
<accession>A0A415DYK1</accession>
<dbReference type="InterPro" id="IPR050277">
    <property type="entry name" value="Sodium:Solute_Symporter"/>
</dbReference>
<keyword evidence="8" id="KW-0915">Sodium</keyword>
<keyword evidence="3" id="KW-0813">Transport</keyword>
<evidence type="ECO:0000256" key="11">
    <source>
        <dbReference type="ARBA" id="ARBA00023201"/>
    </source>
</evidence>
<dbReference type="OrthoDB" id="9789704at2"/>
<feature type="transmembrane region" description="Helical" evidence="14">
    <location>
        <begin position="186"/>
        <end position="210"/>
    </location>
</feature>
<dbReference type="GO" id="GO:0015293">
    <property type="term" value="F:symporter activity"/>
    <property type="evidence" value="ECO:0007669"/>
    <property type="project" value="UniProtKB-KW"/>
</dbReference>
<evidence type="ECO:0000256" key="6">
    <source>
        <dbReference type="ARBA" id="ARBA00022847"/>
    </source>
</evidence>
<keyword evidence="4" id="KW-1003">Cell membrane</keyword>
<evidence type="ECO:0008006" key="17">
    <source>
        <dbReference type="Google" id="ProtNLM"/>
    </source>
</evidence>